<dbReference type="Proteomes" id="UP001188597">
    <property type="component" value="Unassembled WGS sequence"/>
</dbReference>
<proteinExistence type="predicted"/>
<comment type="caution">
    <text evidence="1">The sequence shown here is derived from an EMBL/GenBank/DDBJ whole genome shotgun (WGS) entry which is preliminary data.</text>
</comment>
<gene>
    <name evidence="1" type="ORF">RJ639_004321</name>
</gene>
<evidence type="ECO:0000313" key="1">
    <source>
        <dbReference type="EMBL" id="KAK3019533.1"/>
    </source>
</evidence>
<organism evidence="1 2">
    <name type="scientific">Escallonia herrerae</name>
    <dbReference type="NCBI Taxonomy" id="1293975"/>
    <lineage>
        <taxon>Eukaryota</taxon>
        <taxon>Viridiplantae</taxon>
        <taxon>Streptophyta</taxon>
        <taxon>Embryophyta</taxon>
        <taxon>Tracheophyta</taxon>
        <taxon>Spermatophyta</taxon>
        <taxon>Magnoliopsida</taxon>
        <taxon>eudicotyledons</taxon>
        <taxon>Gunneridae</taxon>
        <taxon>Pentapetalae</taxon>
        <taxon>asterids</taxon>
        <taxon>campanulids</taxon>
        <taxon>Escalloniales</taxon>
        <taxon>Escalloniaceae</taxon>
        <taxon>Escallonia</taxon>
    </lineage>
</organism>
<dbReference type="EMBL" id="JAVXUP010000870">
    <property type="protein sequence ID" value="KAK3019533.1"/>
    <property type="molecule type" value="Genomic_DNA"/>
</dbReference>
<evidence type="ECO:0000313" key="2">
    <source>
        <dbReference type="Proteomes" id="UP001188597"/>
    </source>
</evidence>
<name>A0AA88W4I0_9ASTE</name>
<keyword evidence="2" id="KW-1185">Reference proteome</keyword>
<protein>
    <submittedName>
        <fullName evidence="1">Uncharacterized protein</fullName>
    </submittedName>
</protein>
<sequence length="214" mass="24749">MEAPLTLLQRLTLARMHLLQGSYMRSDLGSNGLSSSSIWYHFEISKVSQYIDSYLQPHYANAPYANWLPWSLSSTRTRMSKSWEHPVRFEVIKKTETSCITRSTIVFDIKDGFEPNASYVSILGFMDIMQAVTKYLEKTNHRCEDSLTLLNHSQECEADELVELNEFAARVALQIARNLTDSFWVARMVYYPRILSALQHNWKNPKPSMNLQST</sequence>
<accession>A0AA88W4I0</accession>
<dbReference type="AlphaFoldDB" id="A0AA88W4I0"/>
<reference evidence="1" key="1">
    <citation type="submission" date="2022-12" db="EMBL/GenBank/DDBJ databases">
        <title>Draft genome assemblies for two species of Escallonia (Escalloniales).</title>
        <authorList>
            <person name="Chanderbali A."/>
            <person name="Dervinis C."/>
            <person name="Anghel I."/>
            <person name="Soltis D."/>
            <person name="Soltis P."/>
            <person name="Zapata F."/>
        </authorList>
    </citation>
    <scope>NUCLEOTIDE SEQUENCE</scope>
    <source>
        <strain evidence="1">UCBG64.0493</strain>
        <tissue evidence="1">Leaf</tissue>
    </source>
</reference>